<dbReference type="EC" id="2.8.1.7" evidence="3 8"/>
<comment type="catalytic activity">
    <reaction evidence="6 8">
        <text>(sulfur carrier)-H + L-cysteine = (sulfur carrier)-SH + L-alanine</text>
        <dbReference type="Rhea" id="RHEA:43892"/>
        <dbReference type="Rhea" id="RHEA-COMP:14737"/>
        <dbReference type="Rhea" id="RHEA-COMP:14739"/>
        <dbReference type="ChEBI" id="CHEBI:29917"/>
        <dbReference type="ChEBI" id="CHEBI:35235"/>
        <dbReference type="ChEBI" id="CHEBI:57972"/>
        <dbReference type="ChEBI" id="CHEBI:64428"/>
        <dbReference type="EC" id="2.8.1.7"/>
    </reaction>
</comment>
<name>A0A6J5JZT6_9GAMM</name>
<dbReference type="PANTHER" id="PTHR43586">
    <property type="entry name" value="CYSTEINE DESULFURASE"/>
    <property type="match status" value="1"/>
</dbReference>
<dbReference type="InterPro" id="IPR020578">
    <property type="entry name" value="Aminotrans_V_PyrdxlP_BS"/>
</dbReference>
<evidence type="ECO:0000256" key="5">
    <source>
        <dbReference type="ARBA" id="ARBA00022898"/>
    </source>
</evidence>
<comment type="similarity">
    <text evidence="2 8">Belongs to the class-V pyridoxal-phosphate-dependent aminotransferase family. Csd subfamily.</text>
</comment>
<dbReference type="PANTHER" id="PTHR43586:SF8">
    <property type="entry name" value="CYSTEINE DESULFURASE 1, CHLOROPLASTIC"/>
    <property type="match status" value="1"/>
</dbReference>
<dbReference type="RefSeq" id="WP_176605004.1">
    <property type="nucleotide sequence ID" value="NZ_LR794158.1"/>
</dbReference>
<protein>
    <recommendedName>
        <fullName evidence="3 8">Cysteine desulfurase</fullName>
        <ecNumber evidence="3 8">2.8.1.7</ecNumber>
    </recommendedName>
</protein>
<feature type="domain" description="Aminotransferase class V" evidence="9">
    <location>
        <begin position="26"/>
        <end position="395"/>
    </location>
</feature>
<dbReference type="Gene3D" id="3.90.1150.10">
    <property type="entry name" value="Aspartate Aminotransferase, domain 1"/>
    <property type="match status" value="1"/>
</dbReference>
<dbReference type="SUPFAM" id="SSF53383">
    <property type="entry name" value="PLP-dependent transferases"/>
    <property type="match status" value="1"/>
</dbReference>
<dbReference type="Pfam" id="PF00266">
    <property type="entry name" value="Aminotran_5"/>
    <property type="match status" value="1"/>
</dbReference>
<proteinExistence type="inferred from homology"/>
<dbReference type="NCBIfam" id="TIGR01979">
    <property type="entry name" value="sufS"/>
    <property type="match status" value="1"/>
</dbReference>
<dbReference type="KEGG" id="acil:ESZ_00287"/>
<dbReference type="GO" id="GO:0006534">
    <property type="term" value="P:cysteine metabolic process"/>
    <property type="evidence" value="ECO:0007669"/>
    <property type="project" value="UniProtKB-UniRule"/>
</dbReference>
<dbReference type="PROSITE" id="PS00595">
    <property type="entry name" value="AA_TRANSFER_CLASS_5"/>
    <property type="match status" value="1"/>
</dbReference>
<evidence type="ECO:0000256" key="7">
    <source>
        <dbReference type="RuleBase" id="RU004504"/>
    </source>
</evidence>
<accession>A0A6J5JZT6</accession>
<keyword evidence="4 8" id="KW-0808">Transferase</keyword>
<evidence type="ECO:0000256" key="1">
    <source>
        <dbReference type="ARBA" id="ARBA00001933"/>
    </source>
</evidence>
<reference evidence="10 11" key="1">
    <citation type="submission" date="2020-04" db="EMBL/GenBank/DDBJ databases">
        <authorList>
            <person name="Graf S J."/>
        </authorList>
    </citation>
    <scope>NUCLEOTIDE SEQUENCE [LARGE SCALE GENOMIC DNA]</scope>
    <source>
        <strain evidence="10">1</strain>
    </source>
</reference>
<evidence type="ECO:0000313" key="11">
    <source>
        <dbReference type="Proteomes" id="UP000509549"/>
    </source>
</evidence>
<dbReference type="InterPro" id="IPR010970">
    <property type="entry name" value="Cys_dSase_SufS"/>
</dbReference>
<keyword evidence="5 8" id="KW-0663">Pyridoxal phosphate</keyword>
<evidence type="ECO:0000256" key="3">
    <source>
        <dbReference type="ARBA" id="ARBA00012239"/>
    </source>
</evidence>
<evidence type="ECO:0000313" key="10">
    <source>
        <dbReference type="EMBL" id="CAB3976477.1"/>
    </source>
</evidence>
<dbReference type="Proteomes" id="UP000509549">
    <property type="component" value="Chromosome"/>
</dbReference>
<evidence type="ECO:0000259" key="9">
    <source>
        <dbReference type="Pfam" id="PF00266"/>
    </source>
</evidence>
<dbReference type="InterPro" id="IPR015422">
    <property type="entry name" value="PyrdxlP-dep_Trfase_small"/>
</dbReference>
<organism evidence="10 11">
    <name type="scientific">Candidatus Azoamicus ciliaticola</name>
    <dbReference type="NCBI Taxonomy" id="2652803"/>
    <lineage>
        <taxon>Bacteria</taxon>
        <taxon>Pseudomonadati</taxon>
        <taxon>Pseudomonadota</taxon>
        <taxon>Gammaproteobacteria</taxon>
        <taxon>Candidatus Azoamicaceae</taxon>
        <taxon>Candidatus Azoamicus</taxon>
    </lineage>
</organism>
<dbReference type="Gene3D" id="3.40.640.10">
    <property type="entry name" value="Type I PLP-dependent aspartate aminotransferase-like (Major domain)"/>
    <property type="match status" value="1"/>
</dbReference>
<gene>
    <name evidence="10" type="primary">sufS</name>
    <name evidence="10" type="ORF">ESZ_00287</name>
</gene>
<dbReference type="GO" id="GO:0031071">
    <property type="term" value="F:cysteine desulfurase activity"/>
    <property type="evidence" value="ECO:0007669"/>
    <property type="project" value="UniProtKB-UniRule"/>
</dbReference>
<dbReference type="AlphaFoldDB" id="A0A6J5JZT6"/>
<comment type="cofactor">
    <cofactor evidence="1 7">
        <name>pyridoxal 5'-phosphate</name>
        <dbReference type="ChEBI" id="CHEBI:597326"/>
    </cofactor>
</comment>
<comment type="function">
    <text evidence="8">Catalyzes the removal of elemental sulfur and selenium atoms from L-cysteine, L-cystine, L-selenocysteine, and L-selenocystine to produce L-alanine.</text>
</comment>
<evidence type="ECO:0000256" key="2">
    <source>
        <dbReference type="ARBA" id="ARBA00010447"/>
    </source>
</evidence>
<evidence type="ECO:0000256" key="8">
    <source>
        <dbReference type="RuleBase" id="RU004506"/>
    </source>
</evidence>
<dbReference type="InterPro" id="IPR015421">
    <property type="entry name" value="PyrdxlP-dep_Trfase_major"/>
</dbReference>
<dbReference type="CDD" id="cd06453">
    <property type="entry name" value="SufS_like"/>
    <property type="match status" value="1"/>
</dbReference>
<keyword evidence="11" id="KW-1185">Reference proteome</keyword>
<dbReference type="EMBL" id="LR794158">
    <property type="protein sequence ID" value="CAB3976477.1"/>
    <property type="molecule type" value="Genomic_DNA"/>
</dbReference>
<dbReference type="InterPro" id="IPR000192">
    <property type="entry name" value="Aminotrans_V_dom"/>
</dbReference>
<dbReference type="InterPro" id="IPR015424">
    <property type="entry name" value="PyrdxlP-dep_Trfase"/>
</dbReference>
<sequence length="407" mass="46238">MKTVDLDDFRKKFPILNIKVNGNKLVYLDNAAITQVPECVISSFSEYYSKYNANIHRGAYYLSEVATEKYENVRNKLNIFLNGEDYRNFIFVRNTTEGINLIANSYLRPILKSGDEVLISQMEHHSNIVPWYMLCKEFNARLKIIPMLNDGSIDYSKIESLLTHKTKILSVAHVSNSIGTINDIKRIISLAHSVNVPVLIDGAQSFSHCKVDLKDIDCDFYVFSSHKMHGPNGLGVLYAKTSFLDSMIPYQGGGDMIKSVSFSNIIWNDLPYKFEAGTPAIANVIAFGALIDFLNFYNLDDFFLYKKELFNYLCNRLFEIPYVKIIGSPNNNSSIISFLLDGIHPHDFATVADHYGVSVRTGHHCCMPVMNFYNISSSIRVSLSFYNIFSDIDVLIKSIFEAKKIFS</sequence>
<evidence type="ECO:0000256" key="6">
    <source>
        <dbReference type="ARBA" id="ARBA00050776"/>
    </source>
</evidence>
<dbReference type="GO" id="GO:0030170">
    <property type="term" value="F:pyridoxal phosphate binding"/>
    <property type="evidence" value="ECO:0007669"/>
    <property type="project" value="UniProtKB-UniRule"/>
</dbReference>
<evidence type="ECO:0000256" key="4">
    <source>
        <dbReference type="ARBA" id="ARBA00022679"/>
    </source>
</evidence>